<gene>
    <name evidence="2" type="ORF">G3M78_01265</name>
</gene>
<accession>A0A7T0C052</accession>
<organism evidence="2 3">
    <name type="scientific">Candidatus Nitrohelix vancouverensis</name>
    <dbReference type="NCBI Taxonomy" id="2705534"/>
    <lineage>
        <taxon>Bacteria</taxon>
        <taxon>Pseudomonadati</taxon>
        <taxon>Nitrospinota/Tectimicrobiota group</taxon>
        <taxon>Nitrospinota</taxon>
        <taxon>Nitrospinia</taxon>
        <taxon>Nitrospinales</taxon>
        <taxon>Nitrospinaceae</taxon>
        <taxon>Candidatus Nitrohelix</taxon>
    </lineage>
</organism>
<dbReference type="AlphaFoldDB" id="A0A7T0C052"/>
<dbReference type="SUPFAM" id="SSF50346">
    <property type="entry name" value="PRC-barrel domain"/>
    <property type="match status" value="1"/>
</dbReference>
<evidence type="ECO:0000313" key="3">
    <source>
        <dbReference type="Proteomes" id="UP000594464"/>
    </source>
</evidence>
<dbReference type="Proteomes" id="UP000594464">
    <property type="component" value="Chromosome"/>
</dbReference>
<dbReference type="InterPro" id="IPR027275">
    <property type="entry name" value="PRC-brl_dom"/>
</dbReference>
<dbReference type="EMBL" id="CP048620">
    <property type="protein sequence ID" value="QPJ64106.1"/>
    <property type="molecule type" value="Genomic_DNA"/>
</dbReference>
<evidence type="ECO:0000259" key="1">
    <source>
        <dbReference type="Pfam" id="PF05239"/>
    </source>
</evidence>
<dbReference type="Gene3D" id="2.30.30.240">
    <property type="entry name" value="PRC-barrel domain"/>
    <property type="match status" value="1"/>
</dbReference>
<name>A0A7T0C052_9BACT</name>
<dbReference type="KEGG" id="nva:G3M78_01265"/>
<proteinExistence type="predicted"/>
<dbReference type="Pfam" id="PF05239">
    <property type="entry name" value="PRC"/>
    <property type="match status" value="1"/>
</dbReference>
<dbReference type="InterPro" id="IPR011033">
    <property type="entry name" value="PRC_barrel-like_sf"/>
</dbReference>
<protein>
    <submittedName>
        <fullName evidence="2">PRC-barrel domain containing protein</fullName>
    </submittedName>
</protein>
<evidence type="ECO:0000313" key="2">
    <source>
        <dbReference type="EMBL" id="QPJ64106.1"/>
    </source>
</evidence>
<sequence>MSQFISIKDNQPTLGKHNQIIGAYLYDSRGESVGKIESLLLDAQTRKPQFLTLQLGGFLRTAGKHILIPFELCEPQDLGKVVIQRSHHSLADAPATENPDAPSALEIELSLEYFDRATPAG</sequence>
<feature type="domain" description="PRC-barrel" evidence="1">
    <location>
        <begin position="18"/>
        <end position="80"/>
    </location>
</feature>
<reference evidence="3" key="1">
    <citation type="submission" date="2020-02" db="EMBL/GenBank/DDBJ databases">
        <title>Genomic and physiological characterization of two novel Nitrospinaceae genera.</title>
        <authorList>
            <person name="Mueller A.J."/>
            <person name="Jung M.-Y."/>
            <person name="Strachan C.R."/>
            <person name="Herbold C.W."/>
            <person name="Kirkegaard R.H."/>
            <person name="Daims H."/>
        </authorList>
    </citation>
    <scope>NUCLEOTIDE SEQUENCE [LARGE SCALE GENOMIC DNA]</scope>
</reference>